<keyword evidence="3 10" id="KW-0808">Transferase</keyword>
<dbReference type="InterPro" id="IPR050879">
    <property type="entry name" value="Acyltransferase_3"/>
</dbReference>
<comment type="subcellular location">
    <subcellularLocation>
        <location evidence="1">Cell membrane</location>
        <topology evidence="1">Multi-pass membrane protein</topology>
    </subcellularLocation>
</comment>
<feature type="transmembrane region" description="Helical" evidence="8">
    <location>
        <begin position="324"/>
        <end position="346"/>
    </location>
</feature>
<keyword evidence="6 8" id="KW-0472">Membrane</keyword>
<evidence type="ECO:0000256" key="3">
    <source>
        <dbReference type="ARBA" id="ARBA00022679"/>
    </source>
</evidence>
<dbReference type="Gene3D" id="3.40.50.1110">
    <property type="entry name" value="SGNH hydrolase"/>
    <property type="match status" value="1"/>
</dbReference>
<evidence type="ECO:0000259" key="9">
    <source>
        <dbReference type="Pfam" id="PF01757"/>
    </source>
</evidence>
<feature type="transmembrane region" description="Helical" evidence="8">
    <location>
        <begin position="7"/>
        <end position="23"/>
    </location>
</feature>
<reference evidence="10 11" key="1">
    <citation type="submission" date="2015-02" db="EMBL/GenBank/DDBJ databases">
        <title>Evolution of amylase-binding proteins of oral streptococcal species.</title>
        <authorList>
            <person name="Haase E.M."/>
        </authorList>
    </citation>
    <scope>NUCLEOTIDE SEQUENCE [LARGE SCALE GENOMIC DNA]</scope>
    <source>
        <strain evidence="10 11">UC6950A</strain>
    </source>
</reference>
<accession>A0A0F3HHZ7</accession>
<dbReference type="EMBL" id="JYOV01000011">
    <property type="protein sequence ID" value="KJU93692.1"/>
    <property type="molecule type" value="Genomic_DNA"/>
</dbReference>
<dbReference type="PANTHER" id="PTHR23028:SF53">
    <property type="entry name" value="ACYL_TRANSF_3 DOMAIN-CONTAINING PROTEIN"/>
    <property type="match status" value="1"/>
</dbReference>
<dbReference type="Pfam" id="PF01757">
    <property type="entry name" value="Acyl_transf_3"/>
    <property type="match status" value="1"/>
</dbReference>
<dbReference type="RefSeq" id="WP_045763082.1">
    <property type="nucleotide sequence ID" value="NZ_JYOV01000011.1"/>
</dbReference>
<dbReference type="AlphaFoldDB" id="A0A0F3HHZ7"/>
<keyword evidence="5 8" id="KW-1133">Transmembrane helix</keyword>
<organism evidence="10 11">
    <name type="scientific">Streptococcus infantis</name>
    <dbReference type="NCBI Taxonomy" id="68892"/>
    <lineage>
        <taxon>Bacteria</taxon>
        <taxon>Bacillati</taxon>
        <taxon>Bacillota</taxon>
        <taxon>Bacilli</taxon>
        <taxon>Lactobacillales</taxon>
        <taxon>Streptococcaceae</taxon>
        <taxon>Streptococcus</taxon>
    </lineage>
</organism>
<dbReference type="PANTHER" id="PTHR23028">
    <property type="entry name" value="ACETYLTRANSFERASE"/>
    <property type="match status" value="1"/>
</dbReference>
<feature type="transmembrane region" description="Helical" evidence="8">
    <location>
        <begin position="195"/>
        <end position="218"/>
    </location>
</feature>
<name>A0A0F3HHZ7_9STRE</name>
<gene>
    <name evidence="10" type="ORF">TZ96_00899</name>
</gene>
<feature type="transmembrane region" description="Helical" evidence="8">
    <location>
        <begin position="166"/>
        <end position="189"/>
    </location>
</feature>
<evidence type="ECO:0000256" key="7">
    <source>
        <dbReference type="ARBA" id="ARBA00023315"/>
    </source>
</evidence>
<dbReference type="Proteomes" id="UP000033405">
    <property type="component" value="Unassembled WGS sequence"/>
</dbReference>
<evidence type="ECO:0000313" key="11">
    <source>
        <dbReference type="Proteomes" id="UP000033405"/>
    </source>
</evidence>
<evidence type="ECO:0000256" key="8">
    <source>
        <dbReference type="SAM" id="Phobius"/>
    </source>
</evidence>
<dbReference type="PATRIC" id="fig|28037.218.peg.872"/>
<dbReference type="GO" id="GO:0016747">
    <property type="term" value="F:acyltransferase activity, transferring groups other than amino-acyl groups"/>
    <property type="evidence" value="ECO:0007669"/>
    <property type="project" value="InterPro"/>
</dbReference>
<evidence type="ECO:0000313" key="10">
    <source>
        <dbReference type="EMBL" id="KJU93692.1"/>
    </source>
</evidence>
<evidence type="ECO:0000256" key="5">
    <source>
        <dbReference type="ARBA" id="ARBA00022989"/>
    </source>
</evidence>
<evidence type="ECO:0000256" key="2">
    <source>
        <dbReference type="ARBA" id="ARBA00022475"/>
    </source>
</evidence>
<dbReference type="SUPFAM" id="SSF52266">
    <property type="entry name" value="SGNH hydrolase"/>
    <property type="match status" value="1"/>
</dbReference>
<dbReference type="GO" id="GO:0005886">
    <property type="term" value="C:plasma membrane"/>
    <property type="evidence" value="ECO:0007669"/>
    <property type="project" value="UniProtKB-SubCell"/>
</dbReference>
<feature type="transmembrane region" description="Helical" evidence="8">
    <location>
        <begin position="70"/>
        <end position="90"/>
    </location>
</feature>
<dbReference type="InterPro" id="IPR036514">
    <property type="entry name" value="SGNH_hydro_sf"/>
</dbReference>
<sequence>MRIKWFSLIRITGLLLVLLYHFFQTVFPGGFFGVDVFFTFSGFLITSLLLEEFGQKGKIDILGFFRRRFYRIFPPVVLMILVVMPFTFLVRQDYVAGIGGQIAGVLGFMTNFYEMLTGGSYESQFIPHLFVHNWSLAVEVHYYILWGLAVWLMSKQAKTGGQLRGMVFLLSSTTFVVSFLSMFIGSFIVSSYSTLYFSSLTHVYPFFLGSVLATLIGVRHTTPLLKRLNQTLDLKQTLLVFSAGLGVLLLLTFFVKFNYLFAYLLGFLLASLAALLMIVTARVLHEKTPTIEEPKVISFLADTSYAVYLFHWPFYIIFSQLMSNLPAVILTTIFSYLFASLSFYVIEPFIAGKNTSLLQKVKEIPHIQPIFAGSVGFLSLLTLIVMLIAPQVGAFETDLMVNGLNQAQTNITRTKTMADQAEASRYNIADGVSIIGDSVTLRATPGLKEVLPDAQTDGQVSRNTKQANAIMLNHSQNKVLPKIVVIATGVNNPEDYKADIDSLITNLPKGHQLVLVTPYEGDKTQATQPYVEQYASYVREVAQKYPYIEVADWNQVAKDHPDIWKGTDQVHFGSDNTKLEEGAKLYAETIASAIKALADKPVKSK</sequence>
<feature type="transmembrane region" description="Helical" evidence="8">
    <location>
        <begin position="261"/>
        <end position="284"/>
    </location>
</feature>
<keyword evidence="7 10" id="KW-0012">Acyltransferase</keyword>
<feature type="transmembrane region" description="Helical" evidence="8">
    <location>
        <begin position="29"/>
        <end position="50"/>
    </location>
</feature>
<evidence type="ECO:0000256" key="6">
    <source>
        <dbReference type="ARBA" id="ARBA00023136"/>
    </source>
</evidence>
<comment type="caution">
    <text evidence="10">The sequence shown here is derived from an EMBL/GenBank/DDBJ whole genome shotgun (WGS) entry which is preliminary data.</text>
</comment>
<dbReference type="InterPro" id="IPR002656">
    <property type="entry name" value="Acyl_transf_3_dom"/>
</dbReference>
<feature type="domain" description="Acyltransferase 3" evidence="9">
    <location>
        <begin position="4"/>
        <end position="339"/>
    </location>
</feature>
<proteinExistence type="predicted"/>
<feature type="transmembrane region" description="Helical" evidence="8">
    <location>
        <begin position="238"/>
        <end position="255"/>
    </location>
</feature>
<dbReference type="GO" id="GO:0009103">
    <property type="term" value="P:lipopolysaccharide biosynthetic process"/>
    <property type="evidence" value="ECO:0007669"/>
    <property type="project" value="TreeGrafter"/>
</dbReference>
<evidence type="ECO:0000256" key="4">
    <source>
        <dbReference type="ARBA" id="ARBA00022692"/>
    </source>
</evidence>
<protein>
    <submittedName>
        <fullName evidence="10">Acyltransferase</fullName>
    </submittedName>
</protein>
<feature type="transmembrane region" description="Helical" evidence="8">
    <location>
        <begin position="367"/>
        <end position="389"/>
    </location>
</feature>
<feature type="transmembrane region" description="Helical" evidence="8">
    <location>
        <begin position="134"/>
        <end position="154"/>
    </location>
</feature>
<keyword evidence="4 8" id="KW-0812">Transmembrane</keyword>
<evidence type="ECO:0000256" key="1">
    <source>
        <dbReference type="ARBA" id="ARBA00004651"/>
    </source>
</evidence>
<keyword evidence="2" id="KW-1003">Cell membrane</keyword>
<feature type="transmembrane region" description="Helical" evidence="8">
    <location>
        <begin position="296"/>
        <end position="318"/>
    </location>
</feature>